<dbReference type="GO" id="GO:0016787">
    <property type="term" value="F:hydrolase activity"/>
    <property type="evidence" value="ECO:0007669"/>
    <property type="project" value="UniProtKB-KW"/>
</dbReference>
<reference evidence="2 3" key="1">
    <citation type="submission" date="2015-04" db="EMBL/GenBank/DDBJ databases">
        <title>Complete genome sequence of Schizopora paradoxa KUC8140, a cosmopolitan wood degrader in East Asia.</title>
        <authorList>
            <consortium name="DOE Joint Genome Institute"/>
            <person name="Min B."/>
            <person name="Park H."/>
            <person name="Jang Y."/>
            <person name="Kim J.-J."/>
            <person name="Kim K.H."/>
            <person name="Pangilinan J."/>
            <person name="Lipzen A."/>
            <person name="Riley R."/>
            <person name="Grigoriev I.V."/>
            <person name="Spatafora J.W."/>
            <person name="Choi I.-G."/>
        </authorList>
    </citation>
    <scope>NUCLEOTIDE SEQUENCE [LARGE SCALE GENOMIC DNA]</scope>
    <source>
        <strain evidence="2 3">KUC8140</strain>
    </source>
</reference>
<dbReference type="EMBL" id="KQ085906">
    <property type="protein sequence ID" value="KLO17348.1"/>
    <property type="molecule type" value="Genomic_DNA"/>
</dbReference>
<keyword evidence="3" id="KW-1185">Reference proteome</keyword>
<proteinExistence type="predicted"/>
<dbReference type="SUPFAM" id="SSF53474">
    <property type="entry name" value="alpha/beta-Hydrolases"/>
    <property type="match status" value="1"/>
</dbReference>
<dbReference type="Proteomes" id="UP000053477">
    <property type="component" value="Unassembled WGS sequence"/>
</dbReference>
<dbReference type="PANTHER" id="PTHR43194">
    <property type="entry name" value="HYDROLASE ALPHA/BETA FOLD FAMILY"/>
    <property type="match status" value="1"/>
</dbReference>
<evidence type="ECO:0000313" key="3">
    <source>
        <dbReference type="Proteomes" id="UP000053477"/>
    </source>
</evidence>
<dbReference type="InParanoid" id="A0A0H2S6N6"/>
<dbReference type="Gene3D" id="3.40.50.1820">
    <property type="entry name" value="alpha/beta hydrolase"/>
    <property type="match status" value="1"/>
</dbReference>
<name>A0A0H2S6N6_9AGAM</name>
<dbReference type="AlphaFoldDB" id="A0A0H2S6N6"/>
<organism evidence="2 3">
    <name type="scientific">Schizopora paradoxa</name>
    <dbReference type="NCBI Taxonomy" id="27342"/>
    <lineage>
        <taxon>Eukaryota</taxon>
        <taxon>Fungi</taxon>
        <taxon>Dikarya</taxon>
        <taxon>Basidiomycota</taxon>
        <taxon>Agaricomycotina</taxon>
        <taxon>Agaricomycetes</taxon>
        <taxon>Hymenochaetales</taxon>
        <taxon>Schizoporaceae</taxon>
        <taxon>Schizopora</taxon>
    </lineage>
</organism>
<dbReference type="Pfam" id="PF12697">
    <property type="entry name" value="Abhydrolase_6"/>
    <property type="match status" value="1"/>
</dbReference>
<dbReference type="OrthoDB" id="94039at2759"/>
<dbReference type="InterPro" id="IPR050228">
    <property type="entry name" value="Carboxylesterase_BioH"/>
</dbReference>
<gene>
    <name evidence="2" type="ORF">SCHPADRAFT_900796</name>
</gene>
<dbReference type="PANTHER" id="PTHR43194:SF2">
    <property type="entry name" value="PEROXISOMAL MEMBRANE PROTEIN LPX1"/>
    <property type="match status" value="1"/>
</dbReference>
<dbReference type="STRING" id="27342.A0A0H2S6N6"/>
<evidence type="ECO:0000259" key="1">
    <source>
        <dbReference type="Pfam" id="PF12697"/>
    </source>
</evidence>
<dbReference type="InterPro" id="IPR029058">
    <property type="entry name" value="AB_hydrolase_fold"/>
</dbReference>
<feature type="domain" description="AB hydrolase-1" evidence="1">
    <location>
        <begin position="49"/>
        <end position="331"/>
    </location>
</feature>
<dbReference type="InterPro" id="IPR000073">
    <property type="entry name" value="AB_hydrolase_1"/>
</dbReference>
<sequence length="349" mass="38356">MSSTNDTTPFQIDEFVFDARPNYPLLLSTKRYRRDDGGLASNDPNALTLIFAHGTGFHKEQWEPTLSDLCDIVSRREGVPIREAWSVDCPNHGEAAVLNEVSLQWGYEGVFGWGEYARVIHLMLSGLGTGVPTDFKTHNLVGIGHSMGAVALTLSLTYPSPPRYRSLILVEPMVMAKAAAEAFGDGLRKGAIARRDIWPSKEEAFKAFSSRSAFKAWDPRVLRIFCDQGLRDLPTAVYPAEKTGVTLKCVKTQEAACYCDMNGRAIAYKYLHHACEVLPIHVIYGAIHDYLPATTKEDVVDNAAAGLLASVRTVPGAGHLVVQTHPTQLAESIFNVLSPQRDSTPRSKL</sequence>
<keyword evidence="2" id="KW-0378">Hydrolase</keyword>
<accession>A0A0H2S6N6</accession>
<evidence type="ECO:0000313" key="2">
    <source>
        <dbReference type="EMBL" id="KLO17348.1"/>
    </source>
</evidence>
<protein>
    <submittedName>
        <fullName evidence="2">Alpha/beta-hydrolase</fullName>
    </submittedName>
</protein>